<feature type="compositionally biased region" description="Polar residues" evidence="1">
    <location>
        <begin position="66"/>
        <end position="89"/>
    </location>
</feature>
<evidence type="ECO:0000256" key="1">
    <source>
        <dbReference type="SAM" id="MobiDB-lite"/>
    </source>
</evidence>
<evidence type="ECO:0000313" key="3">
    <source>
        <dbReference type="Proteomes" id="UP000691718"/>
    </source>
</evidence>
<dbReference type="EMBL" id="CAJQZP010000901">
    <property type="protein sequence ID" value="CAG4995258.1"/>
    <property type="molecule type" value="Genomic_DNA"/>
</dbReference>
<dbReference type="AlphaFoldDB" id="A0A8S3X0Y3"/>
<evidence type="ECO:0000313" key="2">
    <source>
        <dbReference type="EMBL" id="CAG4995258.1"/>
    </source>
</evidence>
<protein>
    <submittedName>
        <fullName evidence="2">(apollo) hypothetical protein</fullName>
    </submittedName>
</protein>
<dbReference type="Proteomes" id="UP000691718">
    <property type="component" value="Unassembled WGS sequence"/>
</dbReference>
<feature type="compositionally biased region" description="Basic and acidic residues" evidence="1">
    <location>
        <begin position="116"/>
        <end position="145"/>
    </location>
</feature>
<organism evidence="2 3">
    <name type="scientific">Parnassius apollo</name>
    <name type="common">Apollo butterfly</name>
    <name type="synonym">Papilio apollo</name>
    <dbReference type="NCBI Taxonomy" id="110799"/>
    <lineage>
        <taxon>Eukaryota</taxon>
        <taxon>Metazoa</taxon>
        <taxon>Ecdysozoa</taxon>
        <taxon>Arthropoda</taxon>
        <taxon>Hexapoda</taxon>
        <taxon>Insecta</taxon>
        <taxon>Pterygota</taxon>
        <taxon>Neoptera</taxon>
        <taxon>Endopterygota</taxon>
        <taxon>Lepidoptera</taxon>
        <taxon>Glossata</taxon>
        <taxon>Ditrysia</taxon>
        <taxon>Papilionoidea</taxon>
        <taxon>Papilionidae</taxon>
        <taxon>Parnassiinae</taxon>
        <taxon>Parnassini</taxon>
        <taxon>Parnassius</taxon>
        <taxon>Parnassius</taxon>
    </lineage>
</organism>
<gene>
    <name evidence="2" type="ORF">PAPOLLO_LOCUS12778</name>
</gene>
<name>A0A8S3X0Y3_PARAO</name>
<feature type="region of interest" description="Disordered" evidence="1">
    <location>
        <begin position="105"/>
        <end position="155"/>
    </location>
</feature>
<dbReference type="OrthoDB" id="6932526at2759"/>
<feature type="region of interest" description="Disordered" evidence="1">
    <location>
        <begin position="58"/>
        <end position="89"/>
    </location>
</feature>
<accession>A0A8S3X0Y3</accession>
<feature type="compositionally biased region" description="Polar residues" evidence="1">
    <location>
        <begin position="146"/>
        <end position="155"/>
    </location>
</feature>
<comment type="caution">
    <text evidence="2">The sequence shown here is derived from an EMBL/GenBank/DDBJ whole genome shotgun (WGS) entry which is preliminary data.</text>
</comment>
<reference evidence="2" key="1">
    <citation type="submission" date="2021-04" db="EMBL/GenBank/DDBJ databases">
        <authorList>
            <person name="Tunstrom K."/>
        </authorList>
    </citation>
    <scope>NUCLEOTIDE SEQUENCE</scope>
</reference>
<sequence>MDAANIKKQTLVSGFKTTGIYPFNPYEVYKKLPEYEDEIKYDVDQILLDCLKENKYPNPIKRGKNTKVTVPSGKSMSSADISSTINQKVTINRNTTLKKSLATVTERIQHQSSETKQSKTERQPNKTLSKKVDSKQKPFQKEKRVVSTSDSESSL</sequence>
<proteinExistence type="predicted"/>
<keyword evidence="3" id="KW-1185">Reference proteome</keyword>